<dbReference type="GO" id="GO:0006979">
    <property type="term" value="P:response to oxidative stress"/>
    <property type="evidence" value="ECO:0007669"/>
    <property type="project" value="TreeGrafter"/>
</dbReference>
<dbReference type="CDD" id="cd07034">
    <property type="entry name" value="TPP_PYR_PFOR_IOR-alpha_like"/>
    <property type="match status" value="1"/>
</dbReference>
<dbReference type="EMBL" id="WFIY01000004">
    <property type="protein sequence ID" value="MUM65805.1"/>
    <property type="molecule type" value="Genomic_DNA"/>
</dbReference>
<gene>
    <name evidence="9" type="ORF">D1867_11285</name>
</gene>
<evidence type="ECO:0000313" key="9">
    <source>
        <dbReference type="EMBL" id="MUM65805.1"/>
    </source>
</evidence>
<dbReference type="Proteomes" id="UP000440125">
    <property type="component" value="Unassembled WGS sequence"/>
</dbReference>
<dbReference type="FunFam" id="3.40.50.920:FF:000010">
    <property type="entry name" value="Pyruvate ferredoxin oxidoreductase, alpha subunit"/>
    <property type="match status" value="1"/>
</dbReference>
<evidence type="ECO:0000256" key="3">
    <source>
        <dbReference type="ARBA" id="ARBA00011631"/>
    </source>
</evidence>
<dbReference type="GO" id="GO:0018491">
    <property type="term" value="F:2-oxobutyrate synthase activity"/>
    <property type="evidence" value="ECO:0007669"/>
    <property type="project" value="UniProtKB-ARBA"/>
</dbReference>
<dbReference type="GO" id="GO:0047553">
    <property type="term" value="F:2-oxoglutarate synthase activity"/>
    <property type="evidence" value="ECO:0007669"/>
    <property type="project" value="UniProtKB-ARBA"/>
</dbReference>
<evidence type="ECO:0000256" key="5">
    <source>
        <dbReference type="ARBA" id="ARBA00023002"/>
    </source>
</evidence>
<reference evidence="9 10" key="1">
    <citation type="submission" date="2019-10" db="EMBL/GenBank/DDBJ databases">
        <title>Genome Sequences from Six Type Strain Members of the Archaeal Family Sulfolobaceae: Acidianus ambivalens, Acidianus infernus, Metallosphaera prunae, Stygiolobus azoricus, Sulfolobus metallicus, and Sulfurisphaera ohwakuensis.</title>
        <authorList>
            <person name="Counts J.A."/>
            <person name="Kelly R.M."/>
        </authorList>
    </citation>
    <scope>NUCLEOTIDE SEQUENCE [LARGE SCALE GENOMIC DNA]</scope>
    <source>
        <strain evidence="9 10">DSM 3191</strain>
    </source>
</reference>
<organism evidence="9 10">
    <name type="scientific">Acidianus infernus</name>
    <dbReference type="NCBI Taxonomy" id="12915"/>
    <lineage>
        <taxon>Archaea</taxon>
        <taxon>Thermoproteota</taxon>
        <taxon>Thermoprotei</taxon>
        <taxon>Sulfolobales</taxon>
        <taxon>Sulfolobaceae</taxon>
        <taxon>Acidianus</taxon>
    </lineage>
</organism>
<dbReference type="Pfam" id="PF01855">
    <property type="entry name" value="POR_N"/>
    <property type="match status" value="1"/>
</dbReference>
<evidence type="ECO:0000259" key="8">
    <source>
        <dbReference type="Pfam" id="PF17147"/>
    </source>
</evidence>
<protein>
    <recommendedName>
        <fullName evidence="4">2-oxoacid oxidoreductase (ferredoxin)</fullName>
        <ecNumber evidence="4">1.2.7.11</ecNumber>
    </recommendedName>
</protein>
<name>A0A6A9QHK8_ACIIN</name>
<feature type="domain" description="Pyruvate:ferredoxin oxidoreductase core" evidence="8">
    <location>
        <begin position="260"/>
        <end position="354"/>
    </location>
</feature>
<keyword evidence="9" id="KW-0670">Pyruvate</keyword>
<feature type="domain" description="Pyruvate flavodoxin/ferredoxin oxidoreductase pyrimidine binding" evidence="7">
    <location>
        <begin position="13"/>
        <end position="235"/>
    </location>
</feature>
<sequence length="399" mass="44418">MKIISGNEAVALAVKLARVGVVGIYPITPQTSIIEKLAEMKANGELDAEIIRVESEHAAMASTFGAAIAGVRAFTATSSQGLLYMHEMTWWVAGSRVPVVMVVATRAVGAPWNIWDENTDFMSERDSGWLMAFASNPQEALDLTLQAFRISEDERVYLPMMVGMDGFILSHMKTNVNIPSQDDVDLFLPSRKQPFVLDSESPVGMGNIFPPIEYMKLRHSIHEAILHSEEVIRKVGIEYQKITGINNYSTLNVKYKLDDADYAVVLMGAWAGDAMEAIDELRKQGLSVGLYRIRYIRPWSEEEITLALKDKKAILVIDRATSMGRGGPLYLELKSTLHHEQMCGVISGLGGVLLNKGDFKEIISRFVERAKQGNAKGITWYYPKGGEKIELKSPRYVEE</sequence>
<dbReference type="InterPro" id="IPR002880">
    <property type="entry name" value="Pyrv_Fd/Flavodoxin_OxRdtase_N"/>
</dbReference>
<evidence type="ECO:0000256" key="1">
    <source>
        <dbReference type="ARBA" id="ARBA00003908"/>
    </source>
</evidence>
<dbReference type="EC" id="1.2.7.11" evidence="4"/>
<comment type="subunit">
    <text evidence="2">Heterotetramer of one alpha, one beta, one delta and one gamma chain.</text>
</comment>
<accession>A0A6A9QHK8</accession>
<dbReference type="InterPro" id="IPR029061">
    <property type="entry name" value="THDP-binding"/>
</dbReference>
<evidence type="ECO:0000259" key="7">
    <source>
        <dbReference type="Pfam" id="PF01855"/>
    </source>
</evidence>
<dbReference type="InterPro" id="IPR009014">
    <property type="entry name" value="Transketo_C/PFOR_II"/>
</dbReference>
<comment type="function">
    <text evidence="1">Catalyzes the coenzyme A-dependent oxidative decarboxylation of different 2-oxoacids such as 2-oxoglutarate, pyruvate and 2-oxobutyrate to form their CoA derivatives.</text>
</comment>
<comment type="caution">
    <text evidence="9">The sequence shown here is derived from an EMBL/GenBank/DDBJ whole genome shotgun (WGS) entry which is preliminary data.</text>
</comment>
<dbReference type="InterPro" id="IPR050722">
    <property type="entry name" value="Pyruvate:ferred/Flavod_OxRd"/>
</dbReference>
<evidence type="ECO:0000313" key="10">
    <source>
        <dbReference type="Proteomes" id="UP000440125"/>
    </source>
</evidence>
<dbReference type="PANTHER" id="PTHR32154:SF0">
    <property type="entry name" value="PYRUVATE-FLAVODOXIN OXIDOREDUCTASE-RELATED"/>
    <property type="match status" value="1"/>
</dbReference>
<dbReference type="AlphaFoldDB" id="A0A6A9QHK8"/>
<dbReference type="PANTHER" id="PTHR32154">
    <property type="entry name" value="PYRUVATE-FLAVODOXIN OXIDOREDUCTASE-RELATED"/>
    <property type="match status" value="1"/>
</dbReference>
<dbReference type="InterPro" id="IPR033412">
    <property type="entry name" value="PFOR_II"/>
</dbReference>
<dbReference type="GO" id="GO:0019164">
    <property type="term" value="F:pyruvate synthase activity"/>
    <property type="evidence" value="ECO:0007669"/>
    <property type="project" value="UniProtKB-ARBA"/>
</dbReference>
<dbReference type="SUPFAM" id="SSF52922">
    <property type="entry name" value="TK C-terminal domain-like"/>
    <property type="match status" value="1"/>
</dbReference>
<dbReference type="FunFam" id="3.40.50.970:FF:000012">
    <property type="entry name" value="Pyruvate:ferredoxin (Flavodoxin) oxidoreductase"/>
    <property type="match status" value="1"/>
</dbReference>
<dbReference type="SUPFAM" id="SSF52518">
    <property type="entry name" value="Thiamin diphosphate-binding fold (THDP-binding)"/>
    <property type="match status" value="1"/>
</dbReference>
<keyword evidence="10" id="KW-1185">Reference proteome</keyword>
<comment type="subunit">
    <text evidence="3">Heterodimer composed of an alpha and a beta subunit.</text>
</comment>
<dbReference type="RefSeq" id="WP_155864217.1">
    <property type="nucleotide sequence ID" value="NZ_WFIY01000004.1"/>
</dbReference>
<evidence type="ECO:0000256" key="6">
    <source>
        <dbReference type="ARBA" id="ARBA00048893"/>
    </source>
</evidence>
<comment type="catalytic activity">
    <reaction evidence="6">
        <text>a 2-oxocarboxylate + 2 oxidized [2Fe-2S]-[ferredoxin] + CoA = an acyl-CoA + 2 reduced [2Fe-2S]-[ferredoxin] + CO2 + H(+)</text>
        <dbReference type="Rhea" id="RHEA:42316"/>
        <dbReference type="Rhea" id="RHEA-COMP:10000"/>
        <dbReference type="Rhea" id="RHEA-COMP:10001"/>
        <dbReference type="ChEBI" id="CHEBI:15378"/>
        <dbReference type="ChEBI" id="CHEBI:16526"/>
        <dbReference type="ChEBI" id="CHEBI:33737"/>
        <dbReference type="ChEBI" id="CHEBI:33738"/>
        <dbReference type="ChEBI" id="CHEBI:35179"/>
        <dbReference type="ChEBI" id="CHEBI:57287"/>
        <dbReference type="ChEBI" id="CHEBI:58342"/>
        <dbReference type="EC" id="1.2.7.11"/>
    </reaction>
</comment>
<dbReference type="Pfam" id="PF17147">
    <property type="entry name" value="PFOR_II"/>
    <property type="match status" value="1"/>
</dbReference>
<dbReference type="Gene3D" id="3.40.50.970">
    <property type="match status" value="1"/>
</dbReference>
<evidence type="ECO:0000256" key="4">
    <source>
        <dbReference type="ARBA" id="ARBA00012691"/>
    </source>
</evidence>
<keyword evidence="5" id="KW-0560">Oxidoreductase</keyword>
<dbReference type="OrthoDB" id="372068at2157"/>
<dbReference type="Gene3D" id="3.40.50.920">
    <property type="match status" value="1"/>
</dbReference>
<proteinExistence type="predicted"/>
<evidence type="ECO:0000256" key="2">
    <source>
        <dbReference type="ARBA" id="ARBA00011595"/>
    </source>
</evidence>